<dbReference type="EMBL" id="UZAN01056544">
    <property type="protein sequence ID" value="VDP91306.1"/>
    <property type="molecule type" value="Genomic_DNA"/>
</dbReference>
<sequence length="206" mass="21382">MSQAPGYGWCMDASGQAGFPGPAPGPGFNQQPCFPVGQTFYPNTNQPPNRFIDPPNMTPGFGWQQGPGFTPNMGFGGFNSAPMHPGPSGPPPGAYGFGFSAPPVQPMAPSPPGPSAPAPEPKSPSRPSAPPSTPVANPTQPVTQRRSPVPGSYDFRPSFERQTPTDSGSKVINITSDPKPERPPPPKVVPAANPTPKSSSSEYHGV</sequence>
<dbReference type="WBParaSite" id="ECPE_0001407501-mRNA-1">
    <property type="protein sequence ID" value="ECPE_0001407501-mRNA-1"/>
    <property type="gene ID" value="ECPE_0001407501"/>
</dbReference>
<feature type="compositionally biased region" description="Pro residues" evidence="1">
    <location>
        <begin position="84"/>
        <end position="93"/>
    </location>
</feature>
<gene>
    <name evidence="2" type="ORF">ECPE_LOCUS14034</name>
</gene>
<reference evidence="2 3" key="2">
    <citation type="submission" date="2018-11" db="EMBL/GenBank/DDBJ databases">
        <authorList>
            <consortium name="Pathogen Informatics"/>
        </authorList>
    </citation>
    <scope>NUCLEOTIDE SEQUENCE [LARGE SCALE GENOMIC DNA]</scope>
    <source>
        <strain evidence="2 3">Egypt</strain>
    </source>
</reference>
<feature type="compositionally biased region" description="Polar residues" evidence="1">
    <location>
        <begin position="160"/>
        <end position="176"/>
    </location>
</feature>
<feature type="compositionally biased region" description="Polar residues" evidence="1">
    <location>
        <begin position="135"/>
        <end position="146"/>
    </location>
</feature>
<dbReference type="Proteomes" id="UP000272942">
    <property type="component" value="Unassembled WGS sequence"/>
</dbReference>
<feature type="compositionally biased region" description="Pro residues" evidence="1">
    <location>
        <begin position="103"/>
        <end position="133"/>
    </location>
</feature>
<evidence type="ECO:0000313" key="2">
    <source>
        <dbReference type="EMBL" id="VDP91306.1"/>
    </source>
</evidence>
<evidence type="ECO:0000256" key="1">
    <source>
        <dbReference type="SAM" id="MobiDB-lite"/>
    </source>
</evidence>
<dbReference type="PRINTS" id="PR01217">
    <property type="entry name" value="PRICHEXTENSN"/>
</dbReference>
<feature type="region of interest" description="Disordered" evidence="1">
    <location>
        <begin position="67"/>
        <end position="206"/>
    </location>
</feature>
<proteinExistence type="predicted"/>
<evidence type="ECO:0000313" key="4">
    <source>
        <dbReference type="WBParaSite" id="ECPE_0001407501-mRNA-1"/>
    </source>
</evidence>
<dbReference type="AlphaFoldDB" id="A0A183B4A0"/>
<reference evidence="4" key="1">
    <citation type="submission" date="2016-06" db="UniProtKB">
        <authorList>
            <consortium name="WormBaseParasite"/>
        </authorList>
    </citation>
    <scope>IDENTIFICATION</scope>
</reference>
<name>A0A183B4A0_9TREM</name>
<protein>
    <submittedName>
        <fullName evidence="4">WH2 domain-containing protein</fullName>
    </submittedName>
</protein>
<keyword evidence="3" id="KW-1185">Reference proteome</keyword>
<accession>A0A183B4A0</accession>
<organism evidence="4">
    <name type="scientific">Echinostoma caproni</name>
    <dbReference type="NCBI Taxonomy" id="27848"/>
    <lineage>
        <taxon>Eukaryota</taxon>
        <taxon>Metazoa</taxon>
        <taxon>Spiralia</taxon>
        <taxon>Lophotrochozoa</taxon>
        <taxon>Platyhelminthes</taxon>
        <taxon>Trematoda</taxon>
        <taxon>Digenea</taxon>
        <taxon>Plagiorchiida</taxon>
        <taxon>Echinostomata</taxon>
        <taxon>Echinostomatoidea</taxon>
        <taxon>Echinostomatidae</taxon>
        <taxon>Echinostoma</taxon>
    </lineage>
</organism>
<evidence type="ECO:0000313" key="3">
    <source>
        <dbReference type="Proteomes" id="UP000272942"/>
    </source>
</evidence>